<sequence>MKAARTPTPVLDLHHRVGLRNFALDNRGLRRNGSSLHRRPKQSRACDRNRNDVFLHFNRPYLNAPFLGTLSIWYAKKKSSPRDHDNFFRKSGEFRHRSTVTSPEFLLDALASDMLFFFFRNINDMSVATARALLGTAQNKTRGQARSSTAGHQIAMRLFTLQSMHQFGRGSP</sequence>
<evidence type="ECO:0000313" key="2">
    <source>
        <dbReference type="Proteomes" id="UP000623250"/>
    </source>
</evidence>
<dbReference type="RefSeq" id="WP_155954996.1">
    <property type="nucleotide sequence ID" value="NZ_JAEMUK010000008.1"/>
</dbReference>
<protein>
    <submittedName>
        <fullName evidence="1">Uncharacterized protein</fullName>
    </submittedName>
</protein>
<dbReference type="Proteomes" id="UP000623250">
    <property type="component" value="Unassembled WGS sequence"/>
</dbReference>
<organism evidence="1 2">
    <name type="scientific">Rhodomicrobium udaipurense</name>
    <dbReference type="NCBI Taxonomy" id="1202716"/>
    <lineage>
        <taxon>Bacteria</taxon>
        <taxon>Pseudomonadati</taxon>
        <taxon>Pseudomonadota</taxon>
        <taxon>Alphaproteobacteria</taxon>
        <taxon>Hyphomicrobiales</taxon>
        <taxon>Hyphomicrobiaceae</taxon>
        <taxon>Rhodomicrobium</taxon>
    </lineage>
</organism>
<comment type="caution">
    <text evidence="1">The sequence shown here is derived from an EMBL/GenBank/DDBJ whole genome shotgun (WGS) entry which is preliminary data.</text>
</comment>
<proteinExistence type="predicted"/>
<reference evidence="1 2" key="1">
    <citation type="submission" date="2020-12" db="EMBL/GenBank/DDBJ databases">
        <title>Revised draft genomes of Rhodomicrobium vannielii ATCC 17100 and Rhodomicrobium udaipurense JA643.</title>
        <authorList>
            <person name="Conners E.M."/>
            <person name="Davenport E.J."/>
            <person name="Bose A."/>
        </authorList>
    </citation>
    <scope>NUCLEOTIDE SEQUENCE [LARGE SCALE GENOMIC DNA]</scope>
    <source>
        <strain evidence="1 2">JA643</strain>
    </source>
</reference>
<name>A0A8I1GBH4_9HYPH</name>
<keyword evidence="2" id="KW-1185">Reference proteome</keyword>
<accession>A0A8I1GBH4</accession>
<dbReference type="AlphaFoldDB" id="A0A8I1GBH4"/>
<gene>
    <name evidence="1" type="ORF">JDN41_03995</name>
</gene>
<dbReference type="EMBL" id="JAEMUK010000008">
    <property type="protein sequence ID" value="MBJ7542715.1"/>
    <property type="molecule type" value="Genomic_DNA"/>
</dbReference>
<evidence type="ECO:0000313" key="1">
    <source>
        <dbReference type="EMBL" id="MBJ7542715.1"/>
    </source>
</evidence>